<feature type="transmembrane region" description="Helical" evidence="7">
    <location>
        <begin position="113"/>
        <end position="133"/>
    </location>
</feature>
<evidence type="ECO:0000256" key="5">
    <source>
        <dbReference type="ARBA" id="ARBA00022989"/>
    </source>
</evidence>
<dbReference type="InParanoid" id="A0A0C3D1L2"/>
<keyword evidence="10" id="KW-1185">Reference proteome</keyword>
<feature type="transmembrane region" description="Helical" evidence="7">
    <location>
        <begin position="88"/>
        <end position="107"/>
    </location>
</feature>
<accession>A0A0C3D1L2</accession>
<dbReference type="HOGENOM" id="CLU_001265_1_0_1"/>
<dbReference type="InterPro" id="IPR020846">
    <property type="entry name" value="MFS_dom"/>
</dbReference>
<feature type="transmembrane region" description="Helical" evidence="7">
    <location>
        <begin position="222"/>
        <end position="244"/>
    </location>
</feature>
<feature type="transmembrane region" description="Helical" evidence="7">
    <location>
        <begin position="20"/>
        <end position="46"/>
    </location>
</feature>
<gene>
    <name evidence="9" type="ORF">OIDMADRAFT_115228</name>
</gene>
<dbReference type="PANTHER" id="PTHR11360">
    <property type="entry name" value="MONOCARBOXYLATE TRANSPORTER"/>
    <property type="match status" value="1"/>
</dbReference>
<dbReference type="Gene3D" id="1.20.1250.20">
    <property type="entry name" value="MFS general substrate transporter like domains"/>
    <property type="match status" value="2"/>
</dbReference>
<protein>
    <recommendedName>
        <fullName evidence="8">Major facilitator superfamily (MFS) profile domain-containing protein</fullName>
    </recommendedName>
</protein>
<dbReference type="OrthoDB" id="5667at2759"/>
<name>A0A0C3D1L2_OIDMZ</name>
<dbReference type="GO" id="GO:0022857">
    <property type="term" value="F:transmembrane transporter activity"/>
    <property type="evidence" value="ECO:0007669"/>
    <property type="project" value="InterPro"/>
</dbReference>
<feature type="transmembrane region" description="Helical" evidence="7">
    <location>
        <begin position="256"/>
        <end position="275"/>
    </location>
</feature>
<evidence type="ECO:0000256" key="4">
    <source>
        <dbReference type="ARBA" id="ARBA00022692"/>
    </source>
</evidence>
<reference evidence="10" key="2">
    <citation type="submission" date="2015-01" db="EMBL/GenBank/DDBJ databases">
        <title>Evolutionary Origins and Diversification of the Mycorrhizal Mutualists.</title>
        <authorList>
            <consortium name="DOE Joint Genome Institute"/>
            <consortium name="Mycorrhizal Genomics Consortium"/>
            <person name="Kohler A."/>
            <person name="Kuo A."/>
            <person name="Nagy L.G."/>
            <person name="Floudas D."/>
            <person name="Copeland A."/>
            <person name="Barry K.W."/>
            <person name="Cichocki N."/>
            <person name="Veneault-Fourrey C."/>
            <person name="LaButti K."/>
            <person name="Lindquist E.A."/>
            <person name="Lipzen A."/>
            <person name="Lundell T."/>
            <person name="Morin E."/>
            <person name="Murat C."/>
            <person name="Riley R."/>
            <person name="Ohm R."/>
            <person name="Sun H."/>
            <person name="Tunlid A."/>
            <person name="Henrissat B."/>
            <person name="Grigoriev I.V."/>
            <person name="Hibbett D.S."/>
            <person name="Martin F."/>
        </authorList>
    </citation>
    <scope>NUCLEOTIDE SEQUENCE [LARGE SCALE GENOMIC DNA]</scope>
    <source>
        <strain evidence="10">Zn</strain>
    </source>
</reference>
<feature type="transmembrane region" description="Helical" evidence="7">
    <location>
        <begin position="287"/>
        <end position="306"/>
    </location>
</feature>
<evidence type="ECO:0000256" key="2">
    <source>
        <dbReference type="ARBA" id="ARBA00006727"/>
    </source>
</evidence>
<evidence type="ECO:0000256" key="6">
    <source>
        <dbReference type="ARBA" id="ARBA00023136"/>
    </source>
</evidence>
<keyword evidence="3" id="KW-0813">Transport</keyword>
<dbReference type="AlphaFoldDB" id="A0A0C3D1L2"/>
<dbReference type="PROSITE" id="PS50850">
    <property type="entry name" value="MFS"/>
    <property type="match status" value="1"/>
</dbReference>
<comment type="subcellular location">
    <subcellularLocation>
        <location evidence="1">Membrane</location>
        <topology evidence="1">Multi-pass membrane protein</topology>
    </subcellularLocation>
</comment>
<organism evidence="9 10">
    <name type="scientific">Oidiodendron maius (strain Zn)</name>
    <dbReference type="NCBI Taxonomy" id="913774"/>
    <lineage>
        <taxon>Eukaryota</taxon>
        <taxon>Fungi</taxon>
        <taxon>Dikarya</taxon>
        <taxon>Ascomycota</taxon>
        <taxon>Pezizomycotina</taxon>
        <taxon>Leotiomycetes</taxon>
        <taxon>Leotiomycetes incertae sedis</taxon>
        <taxon>Myxotrichaceae</taxon>
        <taxon>Oidiodendron</taxon>
    </lineage>
</organism>
<evidence type="ECO:0000313" key="10">
    <source>
        <dbReference type="Proteomes" id="UP000054321"/>
    </source>
</evidence>
<feature type="domain" description="Major facilitator superfamily (MFS) profile" evidence="8">
    <location>
        <begin position="20"/>
        <end position="410"/>
    </location>
</feature>
<reference evidence="9 10" key="1">
    <citation type="submission" date="2014-04" db="EMBL/GenBank/DDBJ databases">
        <authorList>
            <consortium name="DOE Joint Genome Institute"/>
            <person name="Kuo A."/>
            <person name="Martino E."/>
            <person name="Perotto S."/>
            <person name="Kohler A."/>
            <person name="Nagy L.G."/>
            <person name="Floudas D."/>
            <person name="Copeland A."/>
            <person name="Barry K.W."/>
            <person name="Cichocki N."/>
            <person name="Veneault-Fourrey C."/>
            <person name="LaButti K."/>
            <person name="Lindquist E.A."/>
            <person name="Lipzen A."/>
            <person name="Lundell T."/>
            <person name="Morin E."/>
            <person name="Murat C."/>
            <person name="Sun H."/>
            <person name="Tunlid A."/>
            <person name="Henrissat B."/>
            <person name="Grigoriev I.V."/>
            <person name="Hibbett D.S."/>
            <person name="Martin F."/>
            <person name="Nordberg H.P."/>
            <person name="Cantor M.N."/>
            <person name="Hua S.X."/>
        </authorList>
    </citation>
    <scope>NUCLEOTIDE SEQUENCE [LARGE SCALE GENOMIC DNA]</scope>
    <source>
        <strain evidence="9 10">Zn</strain>
    </source>
</reference>
<dbReference type="Proteomes" id="UP000054321">
    <property type="component" value="Unassembled WGS sequence"/>
</dbReference>
<keyword evidence="4 7" id="KW-0812">Transmembrane</keyword>
<dbReference type="SUPFAM" id="SSF103473">
    <property type="entry name" value="MFS general substrate transporter"/>
    <property type="match status" value="1"/>
</dbReference>
<sequence length="410" mass="43808">MYPSKKDPSTFPDGGPEAWLVVAGAFCGVFCSFGWINSIGVFQAYYETHQLENYNPSTVSWIPSAEVFMMFAWGPIFGRLYDSHGPRWILLAGSFLHVFGLMMTSISKQYYQIFLAQGVVSAIGTSAIFYSSMSAVGTWFQMRRAFAFGIMVSGASLGGITLPIMVSHLVTSQGFGWAMRISAFLILGLLVLANLTVKSRLPPRPQQFSILDFIVPFKELPFSLIAVGSFVIYLGALLPLNYIILYAQHSGMSADLSGYLIPILSAASIFGRILPGYIGDRYGRINVLIVSTTIAGILSPALWLPAHSNAPIIVFSACYGFASGGAFSMLPAVIAQISDIHKIGVRNGTLYAAVSIASLIGNPIGGALITREGGGYAGLQIFSGCAMLGGVGVLVCARIALVGFVVKVKV</sequence>
<dbReference type="InterPro" id="IPR011701">
    <property type="entry name" value="MFS"/>
</dbReference>
<feature type="transmembrane region" description="Helical" evidence="7">
    <location>
        <begin position="381"/>
        <end position="406"/>
    </location>
</feature>
<dbReference type="InterPro" id="IPR036259">
    <property type="entry name" value="MFS_trans_sf"/>
</dbReference>
<evidence type="ECO:0000259" key="8">
    <source>
        <dbReference type="PROSITE" id="PS50850"/>
    </source>
</evidence>
<evidence type="ECO:0000256" key="3">
    <source>
        <dbReference type="ARBA" id="ARBA00022448"/>
    </source>
</evidence>
<dbReference type="Pfam" id="PF07690">
    <property type="entry name" value="MFS_1"/>
    <property type="match status" value="1"/>
</dbReference>
<feature type="transmembrane region" description="Helical" evidence="7">
    <location>
        <begin position="145"/>
        <end position="165"/>
    </location>
</feature>
<feature type="transmembrane region" description="Helical" evidence="7">
    <location>
        <begin position="177"/>
        <end position="197"/>
    </location>
</feature>
<keyword evidence="5 7" id="KW-1133">Transmembrane helix</keyword>
<dbReference type="InterPro" id="IPR050327">
    <property type="entry name" value="Proton-linked_MCT"/>
</dbReference>
<feature type="transmembrane region" description="Helical" evidence="7">
    <location>
        <begin position="312"/>
        <end position="337"/>
    </location>
</feature>
<dbReference type="EMBL" id="KN832872">
    <property type="protein sequence ID" value="KIN05099.1"/>
    <property type="molecule type" value="Genomic_DNA"/>
</dbReference>
<evidence type="ECO:0000313" key="9">
    <source>
        <dbReference type="EMBL" id="KIN05099.1"/>
    </source>
</evidence>
<dbReference type="GO" id="GO:0016020">
    <property type="term" value="C:membrane"/>
    <property type="evidence" value="ECO:0007669"/>
    <property type="project" value="UniProtKB-SubCell"/>
</dbReference>
<comment type="similarity">
    <text evidence="2">Belongs to the major facilitator superfamily. Monocarboxylate porter (TC 2.A.1.13) family.</text>
</comment>
<keyword evidence="6 7" id="KW-0472">Membrane</keyword>
<dbReference type="PANTHER" id="PTHR11360:SF224">
    <property type="entry name" value="MAJOR FACILITATOR SUPERFAMILY (MFS) PROFILE DOMAIN-CONTAINING PROTEIN-RELATED"/>
    <property type="match status" value="1"/>
</dbReference>
<feature type="transmembrane region" description="Helical" evidence="7">
    <location>
        <begin position="349"/>
        <end position="369"/>
    </location>
</feature>
<evidence type="ECO:0000256" key="1">
    <source>
        <dbReference type="ARBA" id="ARBA00004141"/>
    </source>
</evidence>
<proteinExistence type="inferred from homology"/>
<evidence type="ECO:0000256" key="7">
    <source>
        <dbReference type="SAM" id="Phobius"/>
    </source>
</evidence>